<name>A0AAN8JKN1_PATCE</name>
<dbReference type="GO" id="GO:0008270">
    <property type="term" value="F:zinc ion binding"/>
    <property type="evidence" value="ECO:0007669"/>
    <property type="project" value="UniProtKB-KW"/>
</dbReference>
<evidence type="ECO:0000256" key="4">
    <source>
        <dbReference type="SAM" id="MobiDB-lite"/>
    </source>
</evidence>
<dbReference type="GO" id="GO:0003676">
    <property type="term" value="F:nucleic acid binding"/>
    <property type="evidence" value="ECO:0007669"/>
    <property type="project" value="InterPro"/>
</dbReference>
<dbReference type="Pfam" id="PF07535">
    <property type="entry name" value="zf-DBF"/>
    <property type="match status" value="1"/>
</dbReference>
<keyword evidence="7" id="KW-1185">Reference proteome</keyword>
<evidence type="ECO:0000313" key="6">
    <source>
        <dbReference type="EMBL" id="KAK6179671.1"/>
    </source>
</evidence>
<dbReference type="Gene3D" id="6.10.250.3410">
    <property type="entry name" value="DBF zinc finger"/>
    <property type="match status" value="1"/>
</dbReference>
<dbReference type="GO" id="GO:0031431">
    <property type="term" value="C:Dbf4-dependent protein kinase complex"/>
    <property type="evidence" value="ECO:0007669"/>
    <property type="project" value="TreeGrafter"/>
</dbReference>
<evidence type="ECO:0000259" key="5">
    <source>
        <dbReference type="SMART" id="SM00586"/>
    </source>
</evidence>
<evidence type="ECO:0000313" key="7">
    <source>
        <dbReference type="Proteomes" id="UP001347796"/>
    </source>
</evidence>
<feature type="compositionally biased region" description="Polar residues" evidence="4">
    <location>
        <begin position="598"/>
        <end position="607"/>
    </location>
</feature>
<dbReference type="Proteomes" id="UP001347796">
    <property type="component" value="Unassembled WGS sequence"/>
</dbReference>
<feature type="domain" description="DBF4-type" evidence="5">
    <location>
        <begin position="238"/>
        <end position="287"/>
    </location>
</feature>
<feature type="region of interest" description="Disordered" evidence="4">
    <location>
        <begin position="68"/>
        <end position="95"/>
    </location>
</feature>
<dbReference type="PANTHER" id="PTHR15375:SF26">
    <property type="entry name" value="PROTEIN CHIFFON"/>
    <property type="match status" value="1"/>
</dbReference>
<dbReference type="AlphaFoldDB" id="A0AAN8JKN1"/>
<dbReference type="GO" id="GO:0043539">
    <property type="term" value="F:protein serine/threonine kinase activator activity"/>
    <property type="evidence" value="ECO:0007669"/>
    <property type="project" value="TreeGrafter"/>
</dbReference>
<keyword evidence="3" id="KW-0862">Zinc</keyword>
<comment type="caution">
    <text evidence="6">The sequence shown here is derived from an EMBL/GenBank/DDBJ whole genome shotgun (WGS) entry which is preliminary data.</text>
</comment>
<accession>A0AAN8JKN1</accession>
<feature type="region of interest" description="Disordered" evidence="4">
    <location>
        <begin position="468"/>
        <end position="499"/>
    </location>
</feature>
<dbReference type="InterPro" id="IPR006572">
    <property type="entry name" value="Znf_DBF"/>
</dbReference>
<evidence type="ECO:0000256" key="1">
    <source>
        <dbReference type="ARBA" id="ARBA00022723"/>
    </source>
</evidence>
<feature type="region of interest" description="Disordered" evidence="4">
    <location>
        <begin position="303"/>
        <end position="325"/>
    </location>
</feature>
<dbReference type="GO" id="GO:0010571">
    <property type="term" value="P:positive regulation of nuclear cell cycle DNA replication"/>
    <property type="evidence" value="ECO:0007669"/>
    <property type="project" value="TreeGrafter"/>
</dbReference>
<dbReference type="SMART" id="SM00586">
    <property type="entry name" value="ZnF_DBF"/>
    <property type="match status" value="1"/>
</dbReference>
<dbReference type="PANTHER" id="PTHR15375">
    <property type="entry name" value="ACTIVATOR OF S-PHASE KINASE-RELATED"/>
    <property type="match status" value="1"/>
</dbReference>
<dbReference type="InterPro" id="IPR038545">
    <property type="entry name" value="Znf_DBF_sf"/>
</dbReference>
<keyword evidence="2" id="KW-0863">Zinc-finger</keyword>
<evidence type="ECO:0000256" key="2">
    <source>
        <dbReference type="ARBA" id="ARBA00022771"/>
    </source>
</evidence>
<dbReference type="EMBL" id="JAZGQO010000008">
    <property type="protein sequence ID" value="KAK6179671.1"/>
    <property type="molecule type" value="Genomic_DNA"/>
</dbReference>
<organism evidence="6 7">
    <name type="scientific">Patella caerulea</name>
    <name type="common">Rayed Mediterranean limpet</name>
    <dbReference type="NCBI Taxonomy" id="87958"/>
    <lineage>
        <taxon>Eukaryota</taxon>
        <taxon>Metazoa</taxon>
        <taxon>Spiralia</taxon>
        <taxon>Lophotrochozoa</taxon>
        <taxon>Mollusca</taxon>
        <taxon>Gastropoda</taxon>
        <taxon>Patellogastropoda</taxon>
        <taxon>Patelloidea</taxon>
        <taxon>Patellidae</taxon>
        <taxon>Patella</taxon>
    </lineage>
</organism>
<keyword evidence="1" id="KW-0479">Metal-binding</keyword>
<reference evidence="6 7" key="1">
    <citation type="submission" date="2024-01" db="EMBL/GenBank/DDBJ databases">
        <title>The genome of the rayed Mediterranean limpet Patella caerulea (Linnaeus, 1758).</title>
        <authorList>
            <person name="Anh-Thu Weber A."/>
            <person name="Halstead-Nussloch G."/>
        </authorList>
    </citation>
    <scope>NUCLEOTIDE SEQUENCE [LARGE SCALE GENOMIC DNA]</scope>
    <source>
        <strain evidence="6">AATW-2023a</strain>
        <tissue evidence="6">Whole specimen</tissue>
    </source>
</reference>
<protein>
    <recommendedName>
        <fullName evidence="5">DBF4-type domain-containing protein</fullName>
    </recommendedName>
</protein>
<feature type="compositionally biased region" description="Basic residues" evidence="4">
    <location>
        <begin position="610"/>
        <end position="619"/>
    </location>
</feature>
<gene>
    <name evidence="6" type="ORF">SNE40_011979</name>
</gene>
<dbReference type="GO" id="GO:1901987">
    <property type="term" value="P:regulation of cell cycle phase transition"/>
    <property type="evidence" value="ECO:0007669"/>
    <property type="project" value="TreeGrafter"/>
</dbReference>
<evidence type="ECO:0000256" key="3">
    <source>
        <dbReference type="ARBA" id="ARBA00022833"/>
    </source>
</evidence>
<feature type="region of interest" description="Disordered" evidence="4">
    <location>
        <begin position="592"/>
        <end position="619"/>
    </location>
</feature>
<proteinExistence type="predicted"/>
<feature type="compositionally biased region" description="Basic and acidic residues" evidence="4">
    <location>
        <begin position="68"/>
        <end position="81"/>
    </location>
</feature>
<sequence length="619" mass="69152">METADDGVVRRKLNFSSKSFANKTFYVDVRSVSVRNKVVKHIHDLGGNVETFLGNDIHVFVTDTKNNKRQDRVRELGRNNTRDGSSYPDSPSPGGGCLPLSRGKALLLKARGNGSENSSAVDRGLSSNVMIQKATEMGLKIEHVHTFLKKCKTLIGSSKNKNKNDTLGDIVPLTWDNDVIVVKIEDASKSYKPLHKQFSKLPMVYADNGGGSPFDGPVVLEKPECVKSFKKAKSTRFYTAKGGYCEMCDFYFKNSLKEHLLSEKHLTFVNDESNFKGIEKVVDKLPNISKFLSKFCINPRPENSISPVDSRGPTIDKREEDENNNTNEIVMGKETESSETREINDDVVVAMEDEEQDFTSSDTIIYDFQAQYKGDNSILPPSTKANVQSEANNVDAATNMFSDDSHQDSQTDVLKDLIHNWTLSEAPNTSSISSQVNFDVMSCGTPDTIENKNIVPGKVVPGLPKPVGVEPSYSDSEPEVGMSFSTPRAEKNSSSDEMPFLSPQLNRKQTAVDAIERTMPVINDDRVKPLKRKHDDVLDECVYYTKKTDDTKLKIKLCKVTPARQKTNLKMFWKVRKTGECRLVFSAGKSKKPLGESNDLNTNTHENSPSRKRQRTLNF</sequence>
<dbReference type="InterPro" id="IPR051590">
    <property type="entry name" value="Replication_Regulatory_Kinase"/>
</dbReference>